<dbReference type="AlphaFoldDB" id="A0A565AP52"/>
<dbReference type="PANTHER" id="PTHR45717">
    <property type="entry name" value="OS12G0527900 PROTEIN"/>
    <property type="match status" value="1"/>
</dbReference>
<evidence type="ECO:0000256" key="1">
    <source>
        <dbReference type="ARBA" id="ARBA00007626"/>
    </source>
</evidence>
<evidence type="ECO:0000256" key="2">
    <source>
        <dbReference type="ARBA" id="ARBA00022737"/>
    </source>
</evidence>
<gene>
    <name evidence="4" type="ORF">ANE_LOCUS1254</name>
</gene>
<dbReference type="InterPro" id="IPR011990">
    <property type="entry name" value="TPR-like_helical_dom_sf"/>
</dbReference>
<name>A0A565AP52_9BRAS</name>
<comment type="similarity">
    <text evidence="1">Belongs to the PPR family. P subfamily.</text>
</comment>
<reference evidence="4" key="1">
    <citation type="submission" date="2019-07" db="EMBL/GenBank/DDBJ databases">
        <authorList>
            <person name="Dittberner H."/>
        </authorList>
    </citation>
    <scope>NUCLEOTIDE SEQUENCE [LARGE SCALE GENOMIC DNA]</scope>
</reference>
<dbReference type="Gene3D" id="1.25.40.10">
    <property type="entry name" value="Tetratricopeptide repeat domain"/>
    <property type="match status" value="1"/>
</dbReference>
<dbReference type="OrthoDB" id="1890565at2759"/>
<sequence length="119" mass="13815">MTPNTLLKALEASEWMCEQRVFNVFSEDYAARLRLVETVLGLEEADKFFKSIPENMRDYSVYNTLLGSYTRSEKTLDKAESTFETMRDLGFLLKHSPYNSDDFSLRTAQETRYGREAST</sequence>
<dbReference type="PANTHER" id="PTHR45717:SF18">
    <property type="entry name" value="PENTACOTRIPEPTIDE-REPEAT REGION OF PRORP DOMAIN-CONTAINING PROTEIN"/>
    <property type="match status" value="1"/>
</dbReference>
<dbReference type="NCBIfam" id="TIGR00756">
    <property type="entry name" value="PPR"/>
    <property type="match status" value="1"/>
</dbReference>
<dbReference type="EMBL" id="CABITT030000001">
    <property type="protein sequence ID" value="VVA90809.1"/>
    <property type="molecule type" value="Genomic_DNA"/>
</dbReference>
<evidence type="ECO:0008006" key="6">
    <source>
        <dbReference type="Google" id="ProtNLM"/>
    </source>
</evidence>
<keyword evidence="5" id="KW-1185">Reference proteome</keyword>
<organism evidence="4 5">
    <name type="scientific">Arabis nemorensis</name>
    <dbReference type="NCBI Taxonomy" id="586526"/>
    <lineage>
        <taxon>Eukaryota</taxon>
        <taxon>Viridiplantae</taxon>
        <taxon>Streptophyta</taxon>
        <taxon>Embryophyta</taxon>
        <taxon>Tracheophyta</taxon>
        <taxon>Spermatophyta</taxon>
        <taxon>Magnoliopsida</taxon>
        <taxon>eudicotyledons</taxon>
        <taxon>Gunneridae</taxon>
        <taxon>Pentapetalae</taxon>
        <taxon>rosids</taxon>
        <taxon>malvids</taxon>
        <taxon>Brassicales</taxon>
        <taxon>Brassicaceae</taxon>
        <taxon>Arabideae</taxon>
        <taxon>Arabis</taxon>
    </lineage>
</organism>
<evidence type="ECO:0000313" key="4">
    <source>
        <dbReference type="EMBL" id="VVA90809.1"/>
    </source>
</evidence>
<comment type="caution">
    <text evidence="4">The sequence shown here is derived from an EMBL/GenBank/DDBJ whole genome shotgun (WGS) entry which is preliminary data.</text>
</comment>
<accession>A0A565AP52</accession>
<dbReference type="GO" id="GO:0005739">
    <property type="term" value="C:mitochondrion"/>
    <property type="evidence" value="ECO:0007669"/>
    <property type="project" value="TreeGrafter"/>
</dbReference>
<dbReference type="InterPro" id="IPR002885">
    <property type="entry name" value="PPR_rpt"/>
</dbReference>
<feature type="repeat" description="PPR" evidence="3">
    <location>
        <begin position="58"/>
        <end position="93"/>
    </location>
</feature>
<proteinExistence type="inferred from homology"/>
<evidence type="ECO:0000313" key="5">
    <source>
        <dbReference type="Proteomes" id="UP000489600"/>
    </source>
</evidence>
<dbReference type="PROSITE" id="PS51375">
    <property type="entry name" value="PPR"/>
    <property type="match status" value="1"/>
</dbReference>
<dbReference type="Proteomes" id="UP000489600">
    <property type="component" value="Unassembled WGS sequence"/>
</dbReference>
<dbReference type="GO" id="GO:0003729">
    <property type="term" value="F:mRNA binding"/>
    <property type="evidence" value="ECO:0007669"/>
    <property type="project" value="UniProtKB-ARBA"/>
</dbReference>
<protein>
    <recommendedName>
        <fullName evidence="6">Pentacotripeptide-repeat region of PRORP domain-containing protein</fullName>
    </recommendedName>
</protein>
<keyword evidence="2" id="KW-0677">Repeat</keyword>
<evidence type="ECO:0000256" key="3">
    <source>
        <dbReference type="PROSITE-ProRule" id="PRU00708"/>
    </source>
</evidence>